<dbReference type="AlphaFoldDB" id="A0A0K0E9K0"/>
<dbReference type="Pfam" id="PF00293">
    <property type="entry name" value="NUDIX"/>
    <property type="match status" value="1"/>
</dbReference>
<dbReference type="InterPro" id="IPR015797">
    <property type="entry name" value="NUDIX_hydrolase-like_dom_sf"/>
</dbReference>
<dbReference type="Gene3D" id="3.90.79.10">
    <property type="entry name" value="Nucleoside Triphosphate Pyrophosphohydrolase"/>
    <property type="match status" value="1"/>
</dbReference>
<organism evidence="3">
    <name type="scientific">Strongyloides stercoralis</name>
    <name type="common">Threadworm</name>
    <dbReference type="NCBI Taxonomy" id="6248"/>
    <lineage>
        <taxon>Eukaryota</taxon>
        <taxon>Metazoa</taxon>
        <taxon>Ecdysozoa</taxon>
        <taxon>Nematoda</taxon>
        <taxon>Chromadorea</taxon>
        <taxon>Rhabditida</taxon>
        <taxon>Tylenchina</taxon>
        <taxon>Panagrolaimomorpha</taxon>
        <taxon>Strongyloidoidea</taxon>
        <taxon>Strongyloididae</taxon>
        <taxon>Strongyloides</taxon>
    </lineage>
</organism>
<dbReference type="GO" id="GO:0047631">
    <property type="term" value="F:ADP-ribose diphosphatase activity"/>
    <property type="evidence" value="ECO:0007669"/>
    <property type="project" value="InterPro"/>
</dbReference>
<evidence type="ECO:0000313" key="3">
    <source>
        <dbReference type="WBParaSite" id="SSTP_0000618200.1"/>
    </source>
</evidence>
<dbReference type="InterPro" id="IPR039989">
    <property type="entry name" value="NUDT9"/>
</dbReference>
<sequence>MFTCINKNCLVTIKPYLFSNVYRVNVPEKFSQWNVKWDDYSPPDYTSSEATNKIWSDDKELNTNNYKWNAIDGDINRISFMGPYQISTDNRPLNPIGRTGLKGRGILGRWGPNHAADPIVTRIIDNKLQFVGIQRKDTGEWAIPGGMVDKGENVSKTLLREFTEETLNNTPLKIVEELFKNGILLYNGYVDDHRNTDNSWMETSVYLFHDSENDLLNTNFKAGSDAGAVDWVTYSENLQLYADHKKYLSLAYEKLKKLNKIF</sequence>
<dbReference type="STRING" id="6248.A0A0K0E9K0"/>
<protein>
    <submittedName>
        <fullName evidence="3 4">Nudix hydrolase domain-containing protein</fullName>
    </submittedName>
</protein>
<proteinExistence type="predicted"/>
<dbReference type="PANTHER" id="PTHR13030">
    <property type="entry name" value="NUDIX HYDROLASE"/>
    <property type="match status" value="1"/>
</dbReference>
<dbReference type="CDD" id="cd03670">
    <property type="entry name" value="NUDIX_ADPRase_Nudt9"/>
    <property type="match status" value="1"/>
</dbReference>
<dbReference type="PANTHER" id="PTHR13030:SF8">
    <property type="entry name" value="ADP-RIBOSE PYROPHOSPHATASE, MITOCHONDRIAL"/>
    <property type="match status" value="1"/>
</dbReference>
<reference evidence="3" key="1">
    <citation type="submission" date="2015-08" db="UniProtKB">
        <authorList>
            <consortium name="WormBaseParasite"/>
        </authorList>
    </citation>
    <scope>IDENTIFICATION</scope>
</reference>
<keyword evidence="2" id="KW-1185">Reference proteome</keyword>
<dbReference type="InterPro" id="IPR000086">
    <property type="entry name" value="NUDIX_hydrolase_dom"/>
</dbReference>
<feature type="domain" description="Nudix hydrolase" evidence="1">
    <location>
        <begin position="112"/>
        <end position="254"/>
    </location>
</feature>
<dbReference type="WBParaSite" id="SSTP_0000618200.1">
    <property type="protein sequence ID" value="SSTP_0000618200.1"/>
    <property type="gene ID" value="SSTP_0000618200"/>
</dbReference>
<dbReference type="SUPFAM" id="SSF55811">
    <property type="entry name" value="Nudix"/>
    <property type="match status" value="1"/>
</dbReference>
<dbReference type="WBParaSite" id="TCONS_00007940.p1">
    <property type="protein sequence ID" value="TCONS_00007940.p1"/>
    <property type="gene ID" value="XLOC_005954"/>
</dbReference>
<evidence type="ECO:0000313" key="4">
    <source>
        <dbReference type="WBParaSite" id="TCONS_00007940.p1"/>
    </source>
</evidence>
<name>A0A0K0E9K0_STRER</name>
<evidence type="ECO:0000259" key="1">
    <source>
        <dbReference type="PROSITE" id="PS51462"/>
    </source>
</evidence>
<dbReference type="PROSITE" id="PS51462">
    <property type="entry name" value="NUDIX"/>
    <property type="match status" value="1"/>
</dbReference>
<dbReference type="Pfam" id="PF25969">
    <property type="entry name" value="NUDT9_N"/>
    <property type="match status" value="1"/>
</dbReference>
<dbReference type="Proteomes" id="UP000035681">
    <property type="component" value="Unplaced"/>
</dbReference>
<evidence type="ECO:0000313" key="2">
    <source>
        <dbReference type="Proteomes" id="UP000035681"/>
    </source>
</evidence>
<accession>A0A0K0E9K0</accession>